<organism evidence="2 3">
    <name type="scientific">Crenothrix polyspora</name>
    <dbReference type="NCBI Taxonomy" id="360316"/>
    <lineage>
        <taxon>Bacteria</taxon>
        <taxon>Pseudomonadati</taxon>
        <taxon>Pseudomonadota</taxon>
        <taxon>Gammaproteobacteria</taxon>
        <taxon>Methylococcales</taxon>
        <taxon>Crenotrichaceae</taxon>
        <taxon>Crenothrix</taxon>
    </lineage>
</organism>
<reference evidence="3" key="1">
    <citation type="submission" date="2017-02" db="EMBL/GenBank/DDBJ databases">
        <authorList>
            <person name="Daims H."/>
        </authorList>
    </citation>
    <scope>NUCLEOTIDE SEQUENCE [LARGE SCALE GENOMIC DNA]</scope>
</reference>
<dbReference type="PROSITE" id="PS50104">
    <property type="entry name" value="TIR"/>
    <property type="match status" value="1"/>
</dbReference>
<protein>
    <recommendedName>
        <fullName evidence="1">TIR domain-containing protein</fullName>
    </recommendedName>
</protein>
<gene>
    <name evidence="2" type="ORF">CRENPOLYSF1_920004</name>
</gene>
<dbReference type="GO" id="GO:0007165">
    <property type="term" value="P:signal transduction"/>
    <property type="evidence" value="ECO:0007669"/>
    <property type="project" value="InterPro"/>
</dbReference>
<feature type="domain" description="TIR" evidence="1">
    <location>
        <begin position="5"/>
        <end position="137"/>
    </location>
</feature>
<dbReference type="Proteomes" id="UP000195667">
    <property type="component" value="Unassembled WGS sequence"/>
</dbReference>
<name>A0A1R4HK13_9GAMM</name>
<dbReference type="Pfam" id="PF20703">
    <property type="entry name" value="nSTAND1"/>
    <property type="match status" value="1"/>
</dbReference>
<proteinExistence type="predicted"/>
<dbReference type="SUPFAM" id="SSF56436">
    <property type="entry name" value="C-type lectin-like"/>
    <property type="match status" value="1"/>
</dbReference>
<dbReference type="InterPro" id="IPR005532">
    <property type="entry name" value="SUMF_dom"/>
</dbReference>
<dbReference type="InterPro" id="IPR042095">
    <property type="entry name" value="SUMF_sf"/>
</dbReference>
<evidence type="ECO:0000259" key="1">
    <source>
        <dbReference type="PROSITE" id="PS50104"/>
    </source>
</evidence>
<dbReference type="SUPFAM" id="SSF52200">
    <property type="entry name" value="Toll/Interleukin receptor TIR domain"/>
    <property type="match status" value="1"/>
</dbReference>
<dbReference type="Gene3D" id="3.40.50.10140">
    <property type="entry name" value="Toll/interleukin-1 receptor homology (TIR) domain"/>
    <property type="match status" value="1"/>
</dbReference>
<keyword evidence="3" id="KW-1185">Reference proteome</keyword>
<dbReference type="InterPro" id="IPR016187">
    <property type="entry name" value="CTDL_fold"/>
</dbReference>
<accession>A0A1R4HK13</accession>
<dbReference type="EMBL" id="FUKI01000173">
    <property type="protein sequence ID" value="SJM96543.1"/>
    <property type="molecule type" value="Genomic_DNA"/>
</dbReference>
<dbReference type="PANTHER" id="PTHR23150:SF35">
    <property type="entry name" value="BLL6746 PROTEIN"/>
    <property type="match status" value="1"/>
</dbReference>
<dbReference type="AlphaFoldDB" id="A0A1R4HK13"/>
<dbReference type="Pfam" id="PF03781">
    <property type="entry name" value="FGE-sulfatase"/>
    <property type="match status" value="1"/>
</dbReference>
<dbReference type="InterPro" id="IPR051043">
    <property type="entry name" value="Sulfatase_Mod_Factor_Kinase"/>
</dbReference>
<dbReference type="Gene3D" id="3.90.1580.10">
    <property type="entry name" value="paralog of FGE (formylglycine-generating enzyme)"/>
    <property type="match status" value="1"/>
</dbReference>
<dbReference type="PANTHER" id="PTHR23150">
    <property type="entry name" value="SULFATASE MODIFYING FACTOR 1, 2"/>
    <property type="match status" value="1"/>
</dbReference>
<sequence>MMHAQNQQIFLSCHPSDWEAALILRAELEKAGLSVFKEKSSVYLSDGWLSRLQDNLKQCSVFIILIGYNNVVEWHSVEMQLALSRNLLNQNDSRWLPVYPILLPTANLKAIPDLLSVFPVTYWQIDGAIPKTLLTAIQTRAELHHTASLINHCPYLGLNTFQRKHAPIFFGRRKETLEIIRYFGTASQILPDSIRRHEEEQFCRWVQIEGSNVSGKSSLINAGLIPLIEQGALWPRTGFKQWKIIGPLIPGEKPLQQLAELLEAVLVKDPEQRDNLRSYQQLLPDDTVLNKRLNAVTDPSVGFVLIIDQFEELFTLATKNEQRLFDAQLANALLENDSRFFLITAVSTGFLEGFEHLLCLSEWYNTRCKRYTLGSISQNSLREIIERPAELAGLDVKDVATAILADSQNETVFLPLVENALHYLWEHRHKNQLLGTLYQQKGGIVGLLETQADDLLVRLEAHIPNSKTDALKLLLALTRVSPDGLHTRQRITLDEARLIAGQNDKQRGQKIIDFLSGKSDDHLGQKASTGLRLITLVGAGGESSAGYQQPLHKHQFVDLLYERLIRARDQGEDAAQQVGYWQTLYEYIRNSSVTNNRHQLLAKRAKAWQHSRGLGRWWRLAGWIDLIAYYKLGWPSAESPEGRFLHVSKIAVGVQAVLLALMLSAVGQSLYWVYKHKLPLSYMLMQQRFRLIDAGLLPVPLPNMVTIEPDEFSIDTEPGVSFLSDGEPVAEEPKYATPGSEIGLAKRFYLSQYEISYQQYDYYVWQQNDKVDYPATAKGGRNQQPVVNVSWYDANAYLTWLSEKTNAHYRLPTEAEWLYGDRAKTSTDFWWGDGISKNKANCIDCGSAWDGEQSAPVGSFAANPFGLYDTVGNVHEWTCSVWKEQPDGNQYTCAIQSGATRVFLGGSWHNRSIFLLYSSRDWDVPGYTSDYLGFRAAKID</sequence>
<dbReference type="RefSeq" id="WP_176371168.1">
    <property type="nucleotide sequence ID" value="NZ_FUKI01000173.1"/>
</dbReference>
<evidence type="ECO:0000313" key="3">
    <source>
        <dbReference type="Proteomes" id="UP000195667"/>
    </source>
</evidence>
<dbReference type="GO" id="GO:0120147">
    <property type="term" value="F:formylglycine-generating oxidase activity"/>
    <property type="evidence" value="ECO:0007669"/>
    <property type="project" value="TreeGrafter"/>
</dbReference>
<dbReference type="InterPro" id="IPR000157">
    <property type="entry name" value="TIR_dom"/>
</dbReference>
<evidence type="ECO:0000313" key="2">
    <source>
        <dbReference type="EMBL" id="SJM96543.1"/>
    </source>
</evidence>
<dbReference type="Pfam" id="PF13676">
    <property type="entry name" value="TIR_2"/>
    <property type="match status" value="1"/>
</dbReference>
<dbReference type="InterPro" id="IPR035897">
    <property type="entry name" value="Toll_tir_struct_dom_sf"/>
</dbReference>
<dbReference type="InterPro" id="IPR049052">
    <property type="entry name" value="nSTAND1"/>
</dbReference>